<comment type="caution">
    <text evidence="2">The sequence shown here is derived from an EMBL/GenBank/DDBJ whole genome shotgun (WGS) entry which is preliminary data.</text>
</comment>
<protein>
    <recommendedName>
        <fullName evidence="4">Peptide deformylase</fullName>
    </recommendedName>
</protein>
<evidence type="ECO:0008006" key="4">
    <source>
        <dbReference type="Google" id="ProtNLM"/>
    </source>
</evidence>
<gene>
    <name evidence="2" type="ORF">A3B10_00415</name>
</gene>
<dbReference type="GO" id="GO:0042586">
    <property type="term" value="F:peptide deformylase activity"/>
    <property type="evidence" value="ECO:0007669"/>
    <property type="project" value="InterPro"/>
</dbReference>
<evidence type="ECO:0000313" key="3">
    <source>
        <dbReference type="Proteomes" id="UP000177281"/>
    </source>
</evidence>
<sequence length="149" mass="17767">MREIIKEPDKLLREKCETVDNFDEAKQIVEELLIIVKSVSKWWNRWLGFAANQIGHSKRIIILRKGGNKYQAFINPILTEKRFPFLYIETCYSLNPKRYYLVRYLWSKIKYQDLEGDWQKEILKGPSAVYQEVDHIEGILLSEVGLRIF</sequence>
<accession>A0A1F5PXM7</accession>
<evidence type="ECO:0000256" key="1">
    <source>
        <dbReference type="ARBA" id="ARBA00010759"/>
    </source>
</evidence>
<dbReference type="AlphaFoldDB" id="A0A1F5PXM7"/>
<dbReference type="Pfam" id="PF01327">
    <property type="entry name" value="Pep_deformylase"/>
    <property type="match status" value="1"/>
</dbReference>
<dbReference type="InterPro" id="IPR023635">
    <property type="entry name" value="Peptide_deformylase"/>
</dbReference>
<proteinExistence type="inferred from homology"/>
<name>A0A1F5PXM7_9BACT</name>
<organism evidence="2 3">
    <name type="scientific">Candidatus Doudnabacteria bacterium RIFCSPLOWO2_01_FULL_44_21</name>
    <dbReference type="NCBI Taxonomy" id="1817841"/>
    <lineage>
        <taxon>Bacteria</taxon>
        <taxon>Candidatus Doudnaibacteriota</taxon>
    </lineage>
</organism>
<dbReference type="Proteomes" id="UP000177281">
    <property type="component" value="Unassembled WGS sequence"/>
</dbReference>
<dbReference type="SUPFAM" id="SSF56420">
    <property type="entry name" value="Peptide deformylase"/>
    <property type="match status" value="1"/>
</dbReference>
<dbReference type="InterPro" id="IPR036821">
    <property type="entry name" value="Peptide_deformylase_sf"/>
</dbReference>
<comment type="similarity">
    <text evidence="1">Belongs to the polypeptide deformylase family.</text>
</comment>
<dbReference type="STRING" id="1817841.A3B10_00415"/>
<dbReference type="PANTHER" id="PTHR10458">
    <property type="entry name" value="PEPTIDE DEFORMYLASE"/>
    <property type="match status" value="1"/>
</dbReference>
<evidence type="ECO:0000313" key="2">
    <source>
        <dbReference type="EMBL" id="OGE94607.1"/>
    </source>
</evidence>
<reference evidence="2 3" key="1">
    <citation type="journal article" date="2016" name="Nat. Commun.">
        <title>Thousands of microbial genomes shed light on interconnected biogeochemical processes in an aquifer system.</title>
        <authorList>
            <person name="Anantharaman K."/>
            <person name="Brown C.T."/>
            <person name="Hug L.A."/>
            <person name="Sharon I."/>
            <person name="Castelle C.J."/>
            <person name="Probst A.J."/>
            <person name="Thomas B.C."/>
            <person name="Singh A."/>
            <person name="Wilkins M.J."/>
            <person name="Karaoz U."/>
            <person name="Brodie E.L."/>
            <person name="Williams K.H."/>
            <person name="Hubbard S.S."/>
            <person name="Banfield J.F."/>
        </authorList>
    </citation>
    <scope>NUCLEOTIDE SEQUENCE [LARGE SCALE GENOMIC DNA]</scope>
</reference>
<dbReference type="EMBL" id="MFFB01000012">
    <property type="protein sequence ID" value="OGE94607.1"/>
    <property type="molecule type" value="Genomic_DNA"/>
</dbReference>
<dbReference type="PANTHER" id="PTHR10458:SF22">
    <property type="entry name" value="PEPTIDE DEFORMYLASE"/>
    <property type="match status" value="1"/>
</dbReference>
<dbReference type="Gene3D" id="3.90.45.10">
    <property type="entry name" value="Peptide deformylase"/>
    <property type="match status" value="1"/>
</dbReference>